<dbReference type="Proteomes" id="UP001597218">
    <property type="component" value="Unassembled WGS sequence"/>
</dbReference>
<protein>
    <submittedName>
        <fullName evidence="1">YolD-like family protein</fullName>
    </submittedName>
</protein>
<proteinExistence type="predicted"/>
<sequence length="111" mass="13077">MNRDRGNIKWTSLMLPEHLLELRKWTNEDAYTERPELNEWDFQLIQEELELAIKRKGETLIKTWFDGEIIEHQGIIVKIDTFLKAIVLEETSGIRKIPVVAIINVQCMTID</sequence>
<evidence type="ECO:0000313" key="2">
    <source>
        <dbReference type="Proteomes" id="UP001597218"/>
    </source>
</evidence>
<keyword evidence="2" id="KW-1185">Reference proteome</keyword>
<dbReference type="EMBL" id="JBHUGI010000032">
    <property type="protein sequence ID" value="MFD1929101.1"/>
    <property type="molecule type" value="Genomic_DNA"/>
</dbReference>
<dbReference type="PANTHER" id="PTHR40051">
    <property type="entry name" value="IG HYPOTHETICAL 15966"/>
    <property type="match status" value="1"/>
</dbReference>
<organism evidence="1 2">
    <name type="scientific">Sporosarcina siberiensis</name>
    <dbReference type="NCBI Taxonomy" id="1365606"/>
    <lineage>
        <taxon>Bacteria</taxon>
        <taxon>Bacillati</taxon>
        <taxon>Bacillota</taxon>
        <taxon>Bacilli</taxon>
        <taxon>Bacillales</taxon>
        <taxon>Caryophanaceae</taxon>
        <taxon>Sporosarcina</taxon>
    </lineage>
</organism>
<accession>A0ABW4SI52</accession>
<evidence type="ECO:0000313" key="1">
    <source>
        <dbReference type="EMBL" id="MFD1929101.1"/>
    </source>
</evidence>
<dbReference type="InterPro" id="IPR014962">
    <property type="entry name" value="YolD"/>
</dbReference>
<name>A0ABW4SI52_9BACL</name>
<comment type="caution">
    <text evidence="1">The sequence shown here is derived from an EMBL/GenBank/DDBJ whole genome shotgun (WGS) entry which is preliminary data.</text>
</comment>
<reference evidence="2" key="1">
    <citation type="journal article" date="2019" name="Int. J. Syst. Evol. Microbiol.">
        <title>The Global Catalogue of Microorganisms (GCM) 10K type strain sequencing project: providing services to taxonomists for standard genome sequencing and annotation.</title>
        <authorList>
            <consortium name="The Broad Institute Genomics Platform"/>
            <consortium name="The Broad Institute Genome Sequencing Center for Infectious Disease"/>
            <person name="Wu L."/>
            <person name="Ma J."/>
        </authorList>
    </citation>
    <scope>NUCLEOTIDE SEQUENCE [LARGE SCALE GENOMIC DNA]</scope>
    <source>
        <strain evidence="2">CGMCC 4.7177</strain>
    </source>
</reference>
<gene>
    <name evidence="1" type="ORF">ACFSFY_13745</name>
</gene>
<dbReference type="PANTHER" id="PTHR40051:SF1">
    <property type="entry name" value="YOLD-LIKE FAMILY PROTEIN"/>
    <property type="match status" value="1"/>
</dbReference>
<dbReference type="RefSeq" id="WP_381538936.1">
    <property type="nucleotide sequence ID" value="NZ_JBHUGI010000032.1"/>
</dbReference>
<dbReference type="Pfam" id="PF08863">
    <property type="entry name" value="YolD"/>
    <property type="match status" value="1"/>
</dbReference>